<dbReference type="Proteomes" id="UP001219525">
    <property type="component" value="Unassembled WGS sequence"/>
</dbReference>
<evidence type="ECO:0000313" key="2">
    <source>
        <dbReference type="EMBL" id="KAJ7190141.1"/>
    </source>
</evidence>
<organism evidence="2 3">
    <name type="scientific">Mycena pura</name>
    <dbReference type="NCBI Taxonomy" id="153505"/>
    <lineage>
        <taxon>Eukaryota</taxon>
        <taxon>Fungi</taxon>
        <taxon>Dikarya</taxon>
        <taxon>Basidiomycota</taxon>
        <taxon>Agaricomycotina</taxon>
        <taxon>Agaricomycetes</taxon>
        <taxon>Agaricomycetidae</taxon>
        <taxon>Agaricales</taxon>
        <taxon>Marasmiineae</taxon>
        <taxon>Mycenaceae</taxon>
        <taxon>Mycena</taxon>
    </lineage>
</organism>
<accession>A0AAD6UTR2</accession>
<gene>
    <name evidence="2" type="ORF">GGX14DRAFT_408262</name>
</gene>
<evidence type="ECO:0000313" key="3">
    <source>
        <dbReference type="Proteomes" id="UP001219525"/>
    </source>
</evidence>
<feature type="region of interest" description="Disordered" evidence="1">
    <location>
        <begin position="110"/>
        <end position="131"/>
    </location>
</feature>
<dbReference type="EMBL" id="JARJCW010000156">
    <property type="protein sequence ID" value="KAJ7190141.1"/>
    <property type="molecule type" value="Genomic_DNA"/>
</dbReference>
<dbReference type="AlphaFoldDB" id="A0AAD6UTR2"/>
<reference evidence="2" key="1">
    <citation type="submission" date="2023-03" db="EMBL/GenBank/DDBJ databases">
        <title>Massive genome expansion in bonnet fungi (Mycena s.s.) driven by repeated elements and novel gene families across ecological guilds.</title>
        <authorList>
            <consortium name="Lawrence Berkeley National Laboratory"/>
            <person name="Harder C.B."/>
            <person name="Miyauchi S."/>
            <person name="Viragh M."/>
            <person name="Kuo A."/>
            <person name="Thoen E."/>
            <person name="Andreopoulos B."/>
            <person name="Lu D."/>
            <person name="Skrede I."/>
            <person name="Drula E."/>
            <person name="Henrissat B."/>
            <person name="Morin E."/>
            <person name="Kohler A."/>
            <person name="Barry K."/>
            <person name="LaButti K."/>
            <person name="Morin E."/>
            <person name="Salamov A."/>
            <person name="Lipzen A."/>
            <person name="Mereny Z."/>
            <person name="Hegedus B."/>
            <person name="Baldrian P."/>
            <person name="Stursova M."/>
            <person name="Weitz H."/>
            <person name="Taylor A."/>
            <person name="Grigoriev I.V."/>
            <person name="Nagy L.G."/>
            <person name="Martin F."/>
            <person name="Kauserud H."/>
        </authorList>
    </citation>
    <scope>NUCLEOTIDE SEQUENCE</scope>
    <source>
        <strain evidence="2">9144</strain>
    </source>
</reference>
<comment type="caution">
    <text evidence="2">The sequence shown here is derived from an EMBL/GenBank/DDBJ whole genome shotgun (WGS) entry which is preliminary data.</text>
</comment>
<protein>
    <submittedName>
        <fullName evidence="2">Uncharacterized protein</fullName>
    </submittedName>
</protein>
<proteinExistence type="predicted"/>
<keyword evidence="3" id="KW-1185">Reference proteome</keyword>
<evidence type="ECO:0000256" key="1">
    <source>
        <dbReference type="SAM" id="MobiDB-lite"/>
    </source>
</evidence>
<sequence>MFTSVVNRNSKCLGPGECRYFGIKFACETVTFNTDDTIAPKSYDSGAAAQHNFLRLGGSLSPSEVSSKVLQSSASESGSLDDPPQPEESARGSSEESASEELLLLPSRSICSGDSENVSGRKPSRGGEIGAGYTKAVKDRMWLVARGIGTTHGRAKKCDAAIWKKAKHVGQAMTGRNYYFMIWQPRGAGLRALRAASAASGGRHGRRAVGDGSSALRVQAQAEKFGQCVRVRQVMCQAFCKPGCGRRVVNVEDWRAVGSTQREAVELERGRRGELVMQVTRAVCSMQIVCAASSLRVRRVCSCTLGGVQCRGSKQRTAIVGKRAVTGEQHAAGRYYMCT</sequence>
<feature type="region of interest" description="Disordered" evidence="1">
    <location>
        <begin position="65"/>
        <end position="98"/>
    </location>
</feature>
<name>A0AAD6UTR2_9AGAR</name>
<feature type="compositionally biased region" description="Polar residues" evidence="1">
    <location>
        <begin position="65"/>
        <end position="78"/>
    </location>
</feature>